<dbReference type="SUPFAM" id="SSF56112">
    <property type="entry name" value="Protein kinase-like (PK-like)"/>
    <property type="match status" value="1"/>
</dbReference>
<keyword evidence="5" id="KW-0418">Kinase</keyword>
<dbReference type="InterPro" id="IPR050823">
    <property type="entry name" value="Plant_Ser_Thr_Prot_Kinase"/>
</dbReference>
<gene>
    <name evidence="5" type="ORF">Tci_029122</name>
</gene>
<keyword evidence="3" id="KW-0547">Nucleotide-binding</keyword>
<keyword evidence="3" id="KW-0067">ATP-binding</keyword>
<proteinExistence type="predicted"/>
<protein>
    <submittedName>
        <fullName evidence="5">Probable serine/threonine-protein kinase PIX13</fullName>
    </submittedName>
</protein>
<dbReference type="GO" id="GO:0004672">
    <property type="term" value="F:protein kinase activity"/>
    <property type="evidence" value="ECO:0007669"/>
    <property type="project" value="InterPro"/>
</dbReference>
<organism evidence="5">
    <name type="scientific">Tanacetum cinerariifolium</name>
    <name type="common">Dalmatian daisy</name>
    <name type="synonym">Chrysanthemum cinerariifolium</name>
    <dbReference type="NCBI Taxonomy" id="118510"/>
    <lineage>
        <taxon>Eukaryota</taxon>
        <taxon>Viridiplantae</taxon>
        <taxon>Streptophyta</taxon>
        <taxon>Embryophyta</taxon>
        <taxon>Tracheophyta</taxon>
        <taxon>Spermatophyta</taxon>
        <taxon>Magnoliopsida</taxon>
        <taxon>eudicotyledons</taxon>
        <taxon>Gunneridae</taxon>
        <taxon>Pentapetalae</taxon>
        <taxon>asterids</taxon>
        <taxon>campanulids</taxon>
        <taxon>Asterales</taxon>
        <taxon>Asteraceae</taxon>
        <taxon>Asteroideae</taxon>
        <taxon>Anthemideae</taxon>
        <taxon>Anthemidinae</taxon>
        <taxon>Tanacetum</taxon>
    </lineage>
</organism>
<dbReference type="GO" id="GO:0005524">
    <property type="term" value="F:ATP binding"/>
    <property type="evidence" value="ECO:0007669"/>
    <property type="project" value="UniProtKB-UniRule"/>
</dbReference>
<keyword evidence="2" id="KW-0472">Membrane</keyword>
<name>A0A6L2LAF9_TANCI</name>
<dbReference type="Pfam" id="PF07714">
    <property type="entry name" value="PK_Tyr_Ser-Thr"/>
    <property type="match status" value="1"/>
</dbReference>
<dbReference type="EMBL" id="BKCJ010003781">
    <property type="protein sequence ID" value="GEU57144.1"/>
    <property type="molecule type" value="Genomic_DNA"/>
</dbReference>
<evidence type="ECO:0000256" key="3">
    <source>
        <dbReference type="PROSITE-ProRule" id="PRU10141"/>
    </source>
</evidence>
<sequence>PKCLKEFALIADRCLKSSRKERPTMAEVVVALQLSLTLQEQFDRSVQLAAGSLRSTYKLLFGAKNNSVDPDTQSPTDNGLMEYSFRIFSYSDLELATRNFGSHMLLGQGQYGEVFRGWLNRRTYTPSFSDSGLTIAVKRLYQHKFKPNKLNIKMLEEFNDPNIVKILGYCVEEDTVLIVYEFMHQGTLTDYLFSVDTVTERHQLISRVKIAIGVARGLVFLRTQPQLADYSLQMHNILLDEELNAKLSDFDVAMLVPSSDAALHFDPGSFYYLKAKSSVFGFGVILMELLTGVPISNEDELMVIKDFLPGEHGLLVKSIGSTLDIRLRFNFLLARPAIQLALLAQKCVGDKSYLRPTLESVLKEIEEIYDVMLNLDDSGN</sequence>
<dbReference type="PROSITE" id="PS50011">
    <property type="entry name" value="PROTEIN_KINASE_DOM"/>
    <property type="match status" value="1"/>
</dbReference>
<reference evidence="5" key="1">
    <citation type="journal article" date="2019" name="Sci. Rep.">
        <title>Draft genome of Tanacetum cinerariifolium, the natural source of mosquito coil.</title>
        <authorList>
            <person name="Yamashiro T."/>
            <person name="Shiraishi A."/>
            <person name="Satake H."/>
            <person name="Nakayama K."/>
        </authorList>
    </citation>
    <scope>NUCLEOTIDE SEQUENCE</scope>
</reference>
<feature type="domain" description="Protein kinase" evidence="4">
    <location>
        <begin position="100"/>
        <end position="369"/>
    </location>
</feature>
<feature type="binding site" evidence="3">
    <location>
        <position position="138"/>
    </location>
    <ligand>
        <name>ATP</name>
        <dbReference type="ChEBI" id="CHEBI:30616"/>
    </ligand>
</feature>
<keyword evidence="2" id="KW-1003">Cell membrane</keyword>
<evidence type="ECO:0000256" key="2">
    <source>
        <dbReference type="ARBA" id="ARBA00022475"/>
    </source>
</evidence>
<dbReference type="GO" id="GO:0005886">
    <property type="term" value="C:plasma membrane"/>
    <property type="evidence" value="ECO:0007669"/>
    <property type="project" value="UniProtKB-SubCell"/>
</dbReference>
<dbReference type="Gene3D" id="1.10.510.10">
    <property type="entry name" value="Transferase(Phosphotransferase) domain 1"/>
    <property type="match status" value="1"/>
</dbReference>
<dbReference type="Gene3D" id="3.30.200.20">
    <property type="entry name" value="Phosphorylase Kinase, domain 1"/>
    <property type="match status" value="1"/>
</dbReference>
<comment type="subcellular location">
    <subcellularLocation>
        <location evidence="1">Cell membrane</location>
    </subcellularLocation>
</comment>
<accession>A0A6L2LAF9</accession>
<dbReference type="InterPro" id="IPR011009">
    <property type="entry name" value="Kinase-like_dom_sf"/>
</dbReference>
<dbReference type="PANTHER" id="PTHR45621">
    <property type="entry name" value="OS01G0588500 PROTEIN-RELATED"/>
    <property type="match status" value="1"/>
</dbReference>
<feature type="non-terminal residue" evidence="5">
    <location>
        <position position="1"/>
    </location>
</feature>
<dbReference type="AlphaFoldDB" id="A0A6L2LAF9"/>
<keyword evidence="5" id="KW-0808">Transferase</keyword>
<evidence type="ECO:0000313" key="5">
    <source>
        <dbReference type="EMBL" id="GEU57144.1"/>
    </source>
</evidence>
<comment type="caution">
    <text evidence="5">The sequence shown here is derived from an EMBL/GenBank/DDBJ whole genome shotgun (WGS) entry which is preliminary data.</text>
</comment>
<dbReference type="InterPro" id="IPR017441">
    <property type="entry name" value="Protein_kinase_ATP_BS"/>
</dbReference>
<dbReference type="InterPro" id="IPR001245">
    <property type="entry name" value="Ser-Thr/Tyr_kinase_cat_dom"/>
</dbReference>
<evidence type="ECO:0000259" key="4">
    <source>
        <dbReference type="PROSITE" id="PS50011"/>
    </source>
</evidence>
<dbReference type="PROSITE" id="PS00107">
    <property type="entry name" value="PROTEIN_KINASE_ATP"/>
    <property type="match status" value="1"/>
</dbReference>
<dbReference type="InterPro" id="IPR000719">
    <property type="entry name" value="Prot_kinase_dom"/>
</dbReference>
<evidence type="ECO:0000256" key="1">
    <source>
        <dbReference type="ARBA" id="ARBA00004236"/>
    </source>
</evidence>